<proteinExistence type="inferred from homology"/>
<dbReference type="InterPro" id="IPR015421">
    <property type="entry name" value="PyrdxlP-dep_Trfase_major"/>
</dbReference>
<gene>
    <name evidence="7" type="ORF">PT974_12416</name>
</gene>
<keyword evidence="8" id="KW-1185">Reference proteome</keyword>
<evidence type="ECO:0000256" key="5">
    <source>
        <dbReference type="ARBA" id="ARBA00022898"/>
    </source>
</evidence>
<evidence type="ECO:0000313" key="7">
    <source>
        <dbReference type="EMBL" id="KAK5988274.1"/>
    </source>
</evidence>
<protein>
    <submittedName>
        <fullName evidence="7">Aromatic amino acid aminotransferase C56E4.03</fullName>
    </submittedName>
</protein>
<evidence type="ECO:0000256" key="1">
    <source>
        <dbReference type="ARBA" id="ARBA00001933"/>
    </source>
</evidence>
<dbReference type="EMBL" id="JAVFKD010000016">
    <property type="protein sequence ID" value="KAK5988274.1"/>
    <property type="molecule type" value="Genomic_DNA"/>
</dbReference>
<dbReference type="InterPro" id="IPR015424">
    <property type="entry name" value="PyrdxlP-dep_Trfase"/>
</dbReference>
<name>A0ABR0S7Y2_9HYPO</name>
<comment type="similarity">
    <text evidence="2">Belongs to the class-I pyridoxal-phosphate-dependent aminotransferase family.</text>
</comment>
<dbReference type="InterPro" id="IPR004839">
    <property type="entry name" value="Aminotransferase_I/II_large"/>
</dbReference>
<evidence type="ECO:0000313" key="8">
    <source>
        <dbReference type="Proteomes" id="UP001338125"/>
    </source>
</evidence>
<dbReference type="CDD" id="cd00609">
    <property type="entry name" value="AAT_like"/>
    <property type="match status" value="1"/>
</dbReference>
<evidence type="ECO:0000256" key="2">
    <source>
        <dbReference type="ARBA" id="ARBA00007441"/>
    </source>
</evidence>
<sequence length="585" mass="65392">MLSSLPISVELAVHKDAQLKPLLLRRRPNLSALFNRRFQSDLATPKPPLDLSHHFSRVTLARKPSDTKQFYRYFDVPGVGNLSAGFPDPTFFPYDTIETKIAQPESFKLTLKNPSDRPNSAISSQLRASHIPGEEDSNQTIDDLATVLQYGTAQGYTPLYSFLKQFTRENILRNVPYINGPDIIPTCGSTDGFSQVLQAFTNTWSEGHDDSAQPRGLQIVPVTVDAEGILAFGPRGLEDVLANWNEANGKRPHLLYTIPTGQNPTGAIPSIERRKEVYAVCSKYDVLIIEDDPCWHLQFPSAARLETAARGLPPSPTEEQDSALLNSSGSSYIDSLSPSYLNVDIEGRVVRLDTFSKSIAPGCRLGWITAQPAIIESLSCITETSTGQASGFVQAMVAQLLMGSQHAAKAEFAQVSSEDQASFAGWKFDGWVRWLEAVRGRYESRMNRMCTILEEGRFRVTPNASPTPIYTFSWPRGGMSVWIRVCFDTHPLADRLPGSAIAHALWMFMLQKPHRVLVTPGDMFSPTDTVKEEHGWQYFRLCFAPVNEEEVEKSSRRFIRAVHAFWEITSEKEVERIESVDPFDD</sequence>
<reference evidence="7 8" key="1">
    <citation type="submission" date="2024-01" db="EMBL/GenBank/DDBJ databases">
        <title>Complete genome of Cladobotryum mycophilum ATHUM6906.</title>
        <authorList>
            <person name="Christinaki A.C."/>
            <person name="Myridakis A.I."/>
            <person name="Kouvelis V.N."/>
        </authorList>
    </citation>
    <scope>NUCLEOTIDE SEQUENCE [LARGE SCALE GENOMIC DNA]</scope>
    <source>
        <strain evidence="7 8">ATHUM6906</strain>
    </source>
</reference>
<organism evidence="7 8">
    <name type="scientific">Cladobotryum mycophilum</name>
    <dbReference type="NCBI Taxonomy" id="491253"/>
    <lineage>
        <taxon>Eukaryota</taxon>
        <taxon>Fungi</taxon>
        <taxon>Dikarya</taxon>
        <taxon>Ascomycota</taxon>
        <taxon>Pezizomycotina</taxon>
        <taxon>Sordariomycetes</taxon>
        <taxon>Hypocreomycetidae</taxon>
        <taxon>Hypocreales</taxon>
        <taxon>Hypocreaceae</taxon>
        <taxon>Cladobotryum</taxon>
    </lineage>
</organism>
<keyword evidence="3 7" id="KW-0032">Aminotransferase</keyword>
<evidence type="ECO:0000256" key="4">
    <source>
        <dbReference type="ARBA" id="ARBA00022679"/>
    </source>
</evidence>
<dbReference type="Proteomes" id="UP001338125">
    <property type="component" value="Unassembled WGS sequence"/>
</dbReference>
<dbReference type="PANTHER" id="PTHR42790">
    <property type="entry name" value="AMINOTRANSFERASE"/>
    <property type="match status" value="1"/>
</dbReference>
<comment type="cofactor">
    <cofactor evidence="1">
        <name>pyridoxal 5'-phosphate</name>
        <dbReference type="ChEBI" id="CHEBI:597326"/>
    </cofactor>
</comment>
<dbReference type="Gene3D" id="3.40.640.10">
    <property type="entry name" value="Type I PLP-dependent aspartate aminotransferase-like (Major domain)"/>
    <property type="match status" value="1"/>
</dbReference>
<comment type="caution">
    <text evidence="7">The sequence shown here is derived from an EMBL/GenBank/DDBJ whole genome shotgun (WGS) entry which is preliminary data.</text>
</comment>
<dbReference type="PANTHER" id="PTHR42790:SF1">
    <property type="entry name" value="AROMATIC AMINO ACID AMINOTRANSFERASE, HYPOTHETICAL (EUROFUNG)"/>
    <property type="match status" value="1"/>
</dbReference>
<dbReference type="SUPFAM" id="SSF53383">
    <property type="entry name" value="PLP-dependent transferases"/>
    <property type="match status" value="1"/>
</dbReference>
<keyword evidence="5" id="KW-0663">Pyridoxal phosphate</keyword>
<keyword evidence="4" id="KW-0808">Transferase</keyword>
<feature type="domain" description="Aminotransferase class I/classII large" evidence="6">
    <location>
        <begin position="167"/>
        <end position="553"/>
    </location>
</feature>
<dbReference type="Pfam" id="PF00155">
    <property type="entry name" value="Aminotran_1_2"/>
    <property type="match status" value="1"/>
</dbReference>
<accession>A0ABR0S7Y2</accession>
<dbReference type="GO" id="GO:0008483">
    <property type="term" value="F:transaminase activity"/>
    <property type="evidence" value="ECO:0007669"/>
    <property type="project" value="UniProtKB-KW"/>
</dbReference>
<evidence type="ECO:0000259" key="6">
    <source>
        <dbReference type="Pfam" id="PF00155"/>
    </source>
</evidence>
<evidence type="ECO:0000256" key="3">
    <source>
        <dbReference type="ARBA" id="ARBA00022576"/>
    </source>
</evidence>
<dbReference type="InterPro" id="IPR050859">
    <property type="entry name" value="Class-I_PLP-dep_aminotransf"/>
</dbReference>